<feature type="transmembrane region" description="Helical" evidence="6">
    <location>
        <begin position="203"/>
        <end position="225"/>
    </location>
</feature>
<comment type="caution">
    <text evidence="8">The sequence shown here is derived from an EMBL/GenBank/DDBJ whole genome shotgun (WGS) entry which is preliminary data.</text>
</comment>
<dbReference type="Pfam" id="PF00083">
    <property type="entry name" value="Sugar_tr"/>
    <property type="match status" value="2"/>
</dbReference>
<feature type="transmembrane region" description="Helical" evidence="6">
    <location>
        <begin position="368"/>
        <end position="386"/>
    </location>
</feature>
<feature type="transmembrane region" description="Helical" evidence="6">
    <location>
        <begin position="106"/>
        <end position="127"/>
    </location>
</feature>
<dbReference type="GO" id="GO:0016020">
    <property type="term" value="C:membrane"/>
    <property type="evidence" value="ECO:0007669"/>
    <property type="project" value="UniProtKB-SubCell"/>
</dbReference>
<keyword evidence="2" id="KW-0813">Transport</keyword>
<reference evidence="9 10" key="2">
    <citation type="submission" date="2024-07" db="EMBL/GenBank/DDBJ databases">
        <authorList>
            <person name="Akdeniz Z."/>
        </authorList>
    </citation>
    <scope>NUCLEOTIDE SEQUENCE [LARGE SCALE GENOMIC DNA]</scope>
</reference>
<evidence type="ECO:0000256" key="5">
    <source>
        <dbReference type="ARBA" id="ARBA00023136"/>
    </source>
</evidence>
<dbReference type="InterPro" id="IPR020846">
    <property type="entry name" value="MFS_dom"/>
</dbReference>
<feature type="transmembrane region" description="Helical" evidence="6">
    <location>
        <begin position="42"/>
        <end position="65"/>
    </location>
</feature>
<evidence type="ECO:0000256" key="4">
    <source>
        <dbReference type="ARBA" id="ARBA00022989"/>
    </source>
</evidence>
<dbReference type="SUPFAM" id="SSF103473">
    <property type="entry name" value="MFS general substrate transporter"/>
    <property type="match status" value="1"/>
</dbReference>
<evidence type="ECO:0000313" key="9">
    <source>
        <dbReference type="EMBL" id="CAL6075071.1"/>
    </source>
</evidence>
<name>A0AA86PWV8_9EUKA</name>
<evidence type="ECO:0000256" key="1">
    <source>
        <dbReference type="ARBA" id="ARBA00004141"/>
    </source>
</evidence>
<organism evidence="8">
    <name type="scientific">Hexamita inflata</name>
    <dbReference type="NCBI Taxonomy" id="28002"/>
    <lineage>
        <taxon>Eukaryota</taxon>
        <taxon>Metamonada</taxon>
        <taxon>Diplomonadida</taxon>
        <taxon>Hexamitidae</taxon>
        <taxon>Hexamitinae</taxon>
        <taxon>Hexamita</taxon>
    </lineage>
</organism>
<accession>A0AA86PWV8</accession>
<dbReference type="PANTHER" id="PTHR23503">
    <property type="entry name" value="SOLUTE CARRIER FAMILY 2"/>
    <property type="match status" value="1"/>
</dbReference>
<reference evidence="8" key="1">
    <citation type="submission" date="2023-06" db="EMBL/GenBank/DDBJ databases">
        <authorList>
            <person name="Kurt Z."/>
        </authorList>
    </citation>
    <scope>NUCLEOTIDE SEQUENCE</scope>
</reference>
<proteinExistence type="predicted"/>
<keyword evidence="4 6" id="KW-1133">Transmembrane helix</keyword>
<gene>
    <name evidence="8" type="ORF">HINF_LOCUS35389</name>
    <name evidence="9" type="ORF">HINF_LOCUS57030</name>
</gene>
<feature type="transmembrane region" description="Helical" evidence="6">
    <location>
        <begin position="339"/>
        <end position="362"/>
    </location>
</feature>
<dbReference type="InterPro" id="IPR045263">
    <property type="entry name" value="GLUT"/>
</dbReference>
<feature type="transmembrane region" description="Helical" evidence="6">
    <location>
        <begin position="134"/>
        <end position="157"/>
    </location>
</feature>
<dbReference type="PROSITE" id="PS50850">
    <property type="entry name" value="MFS"/>
    <property type="match status" value="1"/>
</dbReference>
<evidence type="ECO:0000313" key="10">
    <source>
        <dbReference type="Proteomes" id="UP001642409"/>
    </source>
</evidence>
<evidence type="ECO:0000256" key="6">
    <source>
        <dbReference type="SAM" id="Phobius"/>
    </source>
</evidence>
<dbReference type="AlphaFoldDB" id="A0AA86PWV8"/>
<feature type="transmembrane region" description="Helical" evidence="6">
    <location>
        <begin position="77"/>
        <end position="100"/>
    </location>
</feature>
<dbReference type="GO" id="GO:0015149">
    <property type="term" value="F:hexose transmembrane transporter activity"/>
    <property type="evidence" value="ECO:0007669"/>
    <property type="project" value="TreeGrafter"/>
</dbReference>
<comment type="subcellular location">
    <subcellularLocation>
        <location evidence="1">Membrane</location>
        <topology evidence="1">Multi-pass membrane protein</topology>
    </subcellularLocation>
</comment>
<feature type="transmembrane region" description="Helical" evidence="6">
    <location>
        <begin position="304"/>
        <end position="327"/>
    </location>
</feature>
<evidence type="ECO:0000256" key="2">
    <source>
        <dbReference type="ARBA" id="ARBA00022448"/>
    </source>
</evidence>
<dbReference type="Proteomes" id="UP001642409">
    <property type="component" value="Unassembled WGS sequence"/>
</dbReference>
<dbReference type="EMBL" id="CATOUU010000779">
    <property type="protein sequence ID" value="CAI9947744.1"/>
    <property type="molecule type" value="Genomic_DNA"/>
</dbReference>
<evidence type="ECO:0000256" key="3">
    <source>
        <dbReference type="ARBA" id="ARBA00022692"/>
    </source>
</evidence>
<keyword evidence="10" id="KW-1185">Reference proteome</keyword>
<feature type="transmembrane region" description="Helical" evidence="6">
    <location>
        <begin position="245"/>
        <end position="265"/>
    </location>
</feature>
<feature type="transmembrane region" description="Helical" evidence="6">
    <location>
        <begin position="163"/>
        <end position="183"/>
    </location>
</feature>
<dbReference type="InterPro" id="IPR036259">
    <property type="entry name" value="MFS_trans_sf"/>
</dbReference>
<evidence type="ECO:0000313" key="8">
    <source>
        <dbReference type="EMBL" id="CAI9947744.1"/>
    </source>
</evidence>
<evidence type="ECO:0000259" key="7">
    <source>
        <dbReference type="PROSITE" id="PS50850"/>
    </source>
</evidence>
<dbReference type="PANTHER" id="PTHR23503:SF8">
    <property type="entry name" value="FACILITATED GLUCOSE TRANSPORTER PROTEIN 1"/>
    <property type="match status" value="1"/>
</dbReference>
<protein>
    <submittedName>
        <fullName evidence="8">Sugar (And other) transporter family protein</fullName>
    </submittedName>
    <submittedName>
        <fullName evidence="9">Sugar_(And other) transporter family protein</fullName>
    </submittedName>
</protein>
<dbReference type="Gene3D" id="1.20.1250.20">
    <property type="entry name" value="MFS general substrate transporter like domains"/>
    <property type="match status" value="2"/>
</dbReference>
<keyword evidence="5 6" id="KW-0472">Membrane</keyword>
<sequence length="439" mass="49062">MNIVMLSLIYILGGICRGAVLYNISTVIIEMYQKMAQVPYDHVPDLVSIISVSATIGSIISSIVSTQMVRKFGARTILIFTTAISLISCCLVLPSIHWIYLFVFKFISGFSSCFTISLIPMVCAQYISVAQRPIVGSLYSVSLVLSMVVCNVIQFFISSEKQLYWVIQVLSIVSSAFLLILSLRTPKEKHEVLKSENVYSKKYTKCFLVAFIIGISIAGTGYNPILQFSTLIFKNSFNSPKSGTIGAIITSSINLISAMISIPVVRRFKRKVLLIVGSILMLLSYTVTILALKLVEDSKLQNNIVLGATISFIFFYSCSSGSLFFVLIGEVFPKQLKMFFMNFVMVIHFVGTMVTTFIFPIIDEFINYILYIGFCSINLILIVKFLPETKGKSFDEIEREMITESRKVVQKEDVEKGESVETTRDIVVSAETEQGTEIK</sequence>
<keyword evidence="3 6" id="KW-0812">Transmembrane</keyword>
<feature type="transmembrane region" description="Helical" evidence="6">
    <location>
        <begin position="272"/>
        <end position="292"/>
    </location>
</feature>
<feature type="domain" description="Major facilitator superfamily (MFS) profile" evidence="7">
    <location>
        <begin position="2"/>
        <end position="390"/>
    </location>
</feature>
<dbReference type="InterPro" id="IPR005828">
    <property type="entry name" value="MFS_sugar_transport-like"/>
</dbReference>
<dbReference type="EMBL" id="CAXDID020000311">
    <property type="protein sequence ID" value="CAL6075071.1"/>
    <property type="molecule type" value="Genomic_DNA"/>
</dbReference>